<name>D7FZT2_ECTSI</name>
<dbReference type="OrthoDB" id="10496714at2759"/>
<evidence type="ECO:0000313" key="3">
    <source>
        <dbReference type="Proteomes" id="UP000002630"/>
    </source>
</evidence>
<dbReference type="InParanoid" id="D7FZT2"/>
<dbReference type="AlphaFoldDB" id="D7FZT2"/>
<protein>
    <recommendedName>
        <fullName evidence="1">DM13 domain-containing protein</fullName>
    </recommendedName>
</protein>
<dbReference type="EMBL" id="FN648583">
    <property type="protein sequence ID" value="CBJ32899.1"/>
    <property type="molecule type" value="Genomic_DNA"/>
</dbReference>
<organism evidence="2 3">
    <name type="scientific">Ectocarpus siliculosus</name>
    <name type="common">Brown alga</name>
    <name type="synonym">Conferva siliculosa</name>
    <dbReference type="NCBI Taxonomy" id="2880"/>
    <lineage>
        <taxon>Eukaryota</taxon>
        <taxon>Sar</taxon>
        <taxon>Stramenopiles</taxon>
        <taxon>Ochrophyta</taxon>
        <taxon>PX clade</taxon>
        <taxon>Phaeophyceae</taxon>
        <taxon>Ectocarpales</taxon>
        <taxon>Ectocarpaceae</taxon>
        <taxon>Ectocarpus</taxon>
    </lineage>
</organism>
<dbReference type="InterPro" id="IPR019545">
    <property type="entry name" value="DM13_domain"/>
</dbReference>
<feature type="domain" description="DM13" evidence="1">
    <location>
        <begin position="173"/>
        <end position="287"/>
    </location>
</feature>
<accession>D7FZT2</accession>
<dbReference type="Proteomes" id="UP000002630">
    <property type="component" value="Linkage Group LG11"/>
</dbReference>
<evidence type="ECO:0000259" key="1">
    <source>
        <dbReference type="PROSITE" id="PS51549"/>
    </source>
</evidence>
<dbReference type="EMBL" id="FN649736">
    <property type="protein sequence ID" value="CBJ32899.1"/>
    <property type="molecule type" value="Genomic_DNA"/>
</dbReference>
<proteinExistence type="predicted"/>
<dbReference type="PROSITE" id="PS51549">
    <property type="entry name" value="DM13"/>
    <property type="match status" value="1"/>
</dbReference>
<gene>
    <name evidence="2" type="ORF">Esi_0387_0031</name>
</gene>
<reference evidence="2 3" key="1">
    <citation type="journal article" date="2010" name="Nature">
        <title>The Ectocarpus genome and the independent evolution of multicellularity in brown algae.</title>
        <authorList>
            <person name="Cock J.M."/>
            <person name="Sterck L."/>
            <person name="Rouze P."/>
            <person name="Scornet D."/>
            <person name="Allen A.E."/>
            <person name="Amoutzias G."/>
            <person name="Anthouard V."/>
            <person name="Artiguenave F."/>
            <person name="Aury J.M."/>
            <person name="Badger J.H."/>
            <person name="Beszteri B."/>
            <person name="Billiau K."/>
            <person name="Bonnet E."/>
            <person name="Bothwell J.H."/>
            <person name="Bowler C."/>
            <person name="Boyen C."/>
            <person name="Brownlee C."/>
            <person name="Carrano C.J."/>
            <person name="Charrier B."/>
            <person name="Cho G.Y."/>
            <person name="Coelho S.M."/>
            <person name="Collen J."/>
            <person name="Corre E."/>
            <person name="Da Silva C."/>
            <person name="Delage L."/>
            <person name="Delaroque N."/>
            <person name="Dittami S.M."/>
            <person name="Doulbeau S."/>
            <person name="Elias M."/>
            <person name="Farnham G."/>
            <person name="Gachon C.M."/>
            <person name="Gschloessl B."/>
            <person name="Heesch S."/>
            <person name="Jabbari K."/>
            <person name="Jubin C."/>
            <person name="Kawai H."/>
            <person name="Kimura K."/>
            <person name="Kloareg B."/>
            <person name="Kupper F.C."/>
            <person name="Lang D."/>
            <person name="Le Bail A."/>
            <person name="Leblanc C."/>
            <person name="Lerouge P."/>
            <person name="Lohr M."/>
            <person name="Lopez P.J."/>
            <person name="Martens C."/>
            <person name="Maumus F."/>
            <person name="Michel G."/>
            <person name="Miranda-Saavedra D."/>
            <person name="Morales J."/>
            <person name="Moreau H."/>
            <person name="Motomura T."/>
            <person name="Nagasato C."/>
            <person name="Napoli C.A."/>
            <person name="Nelson D.R."/>
            <person name="Nyvall-Collen P."/>
            <person name="Peters A.F."/>
            <person name="Pommier C."/>
            <person name="Potin P."/>
            <person name="Poulain J."/>
            <person name="Quesneville H."/>
            <person name="Read B."/>
            <person name="Rensing S.A."/>
            <person name="Ritter A."/>
            <person name="Rousvoal S."/>
            <person name="Samanta M."/>
            <person name="Samson G."/>
            <person name="Schroeder D.C."/>
            <person name="Segurens B."/>
            <person name="Strittmatter M."/>
            <person name="Tonon T."/>
            <person name="Tregear J.W."/>
            <person name="Valentin K."/>
            <person name="von Dassow P."/>
            <person name="Yamagishi T."/>
            <person name="Van de Peer Y."/>
            <person name="Wincker P."/>
        </authorList>
    </citation>
    <scope>NUCLEOTIDE SEQUENCE [LARGE SCALE GENOMIC DNA]</scope>
    <source>
        <strain evidence="3">Ec32 / CCAP1310/4</strain>
    </source>
</reference>
<keyword evidence="3" id="KW-1185">Reference proteome</keyword>
<evidence type="ECO:0000313" key="2">
    <source>
        <dbReference type="EMBL" id="CBJ32899.1"/>
    </source>
</evidence>
<dbReference type="Pfam" id="PF10517">
    <property type="entry name" value="DM13"/>
    <property type="match status" value="1"/>
</dbReference>
<sequence>MPVRHDGERFTGARPVLVSVGFRPDDIETQERTESGPTTAEELSILKTATLSSSEVSGTVSLLSVAADNSSFLALNDFVINDACDDAEIRLQEAGFTSGTTSGVVVVPLTADTASAVELDFTEPLDEDFEAELFDQVALWCGGAQLGDAVDLVTPTTVGDGGPLLLREAVMSGTSSYTVEGMVQIIGSGSIVDDALVTTYSLRFQDIEVSSGPDVFLYLTADFDDPEDVDSEGSLRVELDGTERGTFSFTGNFTDAVPEGFISPEDYAAAVVWCDQFSVFFGSGLFEDVA</sequence>